<dbReference type="InterPro" id="IPR020843">
    <property type="entry name" value="ER"/>
</dbReference>
<dbReference type="Proteomes" id="UP000197174">
    <property type="component" value="Unassembled WGS sequence"/>
</dbReference>
<dbReference type="InterPro" id="IPR011032">
    <property type="entry name" value="GroES-like_sf"/>
</dbReference>
<dbReference type="GO" id="GO:0035925">
    <property type="term" value="F:mRNA 3'-UTR AU-rich region binding"/>
    <property type="evidence" value="ECO:0007669"/>
    <property type="project" value="TreeGrafter"/>
</dbReference>
<dbReference type="AlphaFoldDB" id="A0A246RLY5"/>
<dbReference type="InterPro" id="IPR036291">
    <property type="entry name" value="NAD(P)-bd_dom_sf"/>
</dbReference>
<evidence type="ECO:0000313" key="4">
    <source>
        <dbReference type="EMBL" id="OWV07108.1"/>
    </source>
</evidence>
<dbReference type="Gene3D" id="3.40.50.720">
    <property type="entry name" value="NAD(P)-binding Rossmann-like Domain"/>
    <property type="match status" value="1"/>
</dbReference>
<gene>
    <name evidence="4" type="ORF">B5D80_15080</name>
</gene>
<dbReference type="EMBL" id="MZMV01000022">
    <property type="protein sequence ID" value="OWV07108.1"/>
    <property type="molecule type" value="Genomic_DNA"/>
</dbReference>
<organism evidence="4 5">
    <name type="scientific">Micromonospora wenchangensis</name>
    <dbReference type="NCBI Taxonomy" id="1185415"/>
    <lineage>
        <taxon>Bacteria</taxon>
        <taxon>Bacillati</taxon>
        <taxon>Actinomycetota</taxon>
        <taxon>Actinomycetes</taxon>
        <taxon>Micromonosporales</taxon>
        <taxon>Micromonosporaceae</taxon>
        <taxon>Micromonospora</taxon>
    </lineage>
</organism>
<dbReference type="RefSeq" id="WP_088644504.1">
    <property type="nucleotide sequence ID" value="NZ_JBFAMK010000006.1"/>
</dbReference>
<dbReference type="InterPro" id="IPR013149">
    <property type="entry name" value="ADH-like_C"/>
</dbReference>
<reference evidence="4 5" key="1">
    <citation type="submission" date="2017-03" db="EMBL/GenBank/DDBJ databases">
        <title>Whole genome sequence of Micromonospora wenchangensis, isolated from mangrove soil.</title>
        <authorList>
            <person name="Yang H."/>
        </authorList>
    </citation>
    <scope>NUCLEOTIDE SEQUENCE [LARGE SCALE GENOMIC DNA]</scope>
    <source>
        <strain evidence="4 5">CCTCC AA 2012002</strain>
    </source>
</reference>
<sequence>MNAVVMHAAGGPDVLRVEQVPEPSPAGGESLVDVTFAGLNFDDLDQRADPGRKVPAVLGVDAVGIRRRDGRRVAALLRTGGGYAQVVAAPDVHTVEVPDDLDDRQAVALFEQGATAYGALMLAGRLRPGETVAVSAAAGGVGHLAVQLALTLGAGSVIGITGTAAKQAFVTAQGAEALVEGTGTDLGARLRELTGGRGVDVFLDSVGGARTQSALTGLAPFGRLVTLGWRPGGHVDVPLRRLIEQSVGCAGFWMRHVVDDRELLCHIAQTLFEFARRGRLVAHVDRVVGLRDVAAAHAALAARATVGKVLIDVNRES</sequence>
<dbReference type="Pfam" id="PF00107">
    <property type="entry name" value="ADH_zinc_N"/>
    <property type="match status" value="1"/>
</dbReference>
<dbReference type="OrthoDB" id="3339625at2"/>
<accession>A0A246RLY5</accession>
<evidence type="ECO:0000256" key="1">
    <source>
        <dbReference type="ARBA" id="ARBA00022857"/>
    </source>
</evidence>
<keyword evidence="5" id="KW-1185">Reference proteome</keyword>
<proteinExistence type="predicted"/>
<dbReference type="PANTHER" id="PTHR48106:SF13">
    <property type="entry name" value="QUINONE OXIDOREDUCTASE-RELATED"/>
    <property type="match status" value="1"/>
</dbReference>
<dbReference type="SUPFAM" id="SSF51735">
    <property type="entry name" value="NAD(P)-binding Rossmann-fold domains"/>
    <property type="match status" value="1"/>
</dbReference>
<dbReference type="SMART" id="SM00829">
    <property type="entry name" value="PKS_ER"/>
    <property type="match status" value="1"/>
</dbReference>
<keyword evidence="1" id="KW-0521">NADP</keyword>
<protein>
    <submittedName>
        <fullName evidence="4">Alcohol dehydrogenase</fullName>
    </submittedName>
</protein>
<dbReference type="SUPFAM" id="SSF50129">
    <property type="entry name" value="GroES-like"/>
    <property type="match status" value="1"/>
</dbReference>
<evidence type="ECO:0000259" key="3">
    <source>
        <dbReference type="SMART" id="SM00829"/>
    </source>
</evidence>
<dbReference type="Gene3D" id="3.90.180.10">
    <property type="entry name" value="Medium-chain alcohol dehydrogenases, catalytic domain"/>
    <property type="match status" value="1"/>
</dbReference>
<keyword evidence="2" id="KW-0560">Oxidoreductase</keyword>
<name>A0A246RLY5_9ACTN</name>
<dbReference type="PANTHER" id="PTHR48106">
    <property type="entry name" value="QUINONE OXIDOREDUCTASE PIG3-RELATED"/>
    <property type="match status" value="1"/>
</dbReference>
<dbReference type="GO" id="GO:0005829">
    <property type="term" value="C:cytosol"/>
    <property type="evidence" value="ECO:0007669"/>
    <property type="project" value="TreeGrafter"/>
</dbReference>
<dbReference type="GO" id="GO:0070402">
    <property type="term" value="F:NADPH binding"/>
    <property type="evidence" value="ECO:0007669"/>
    <property type="project" value="TreeGrafter"/>
</dbReference>
<evidence type="ECO:0000256" key="2">
    <source>
        <dbReference type="ARBA" id="ARBA00023002"/>
    </source>
</evidence>
<comment type="caution">
    <text evidence="4">The sequence shown here is derived from an EMBL/GenBank/DDBJ whole genome shotgun (WGS) entry which is preliminary data.</text>
</comment>
<feature type="domain" description="Enoyl reductase (ER)" evidence="3">
    <location>
        <begin position="10"/>
        <end position="311"/>
    </location>
</feature>
<evidence type="ECO:0000313" key="5">
    <source>
        <dbReference type="Proteomes" id="UP000197174"/>
    </source>
</evidence>
<dbReference type="GO" id="GO:0003960">
    <property type="term" value="F:quinone reductase (NADPH) activity"/>
    <property type="evidence" value="ECO:0007669"/>
    <property type="project" value="TreeGrafter"/>
</dbReference>